<dbReference type="OrthoDB" id="6437429at2759"/>
<dbReference type="Gene3D" id="3.30.420.10">
    <property type="entry name" value="Ribonuclease H-like superfamily/Ribonuclease H"/>
    <property type="match status" value="1"/>
</dbReference>
<reference evidence="1 2" key="1">
    <citation type="journal article" date="2019" name="Sci. Rep.">
        <title>Orb-weaving spider Araneus ventricosus genome elucidates the spidroin gene catalogue.</title>
        <authorList>
            <person name="Kono N."/>
            <person name="Nakamura H."/>
            <person name="Ohtoshi R."/>
            <person name="Moran D.A.P."/>
            <person name="Shinohara A."/>
            <person name="Yoshida Y."/>
            <person name="Fujiwara M."/>
            <person name="Mori M."/>
            <person name="Tomita M."/>
            <person name="Arakawa K."/>
        </authorList>
    </citation>
    <scope>NUCLEOTIDE SEQUENCE [LARGE SCALE GENOMIC DNA]</scope>
</reference>
<accession>A0A4Y2D2R9</accession>
<dbReference type="EMBL" id="BGPR01000288">
    <property type="protein sequence ID" value="GBM10599.1"/>
    <property type="molecule type" value="Genomic_DNA"/>
</dbReference>
<evidence type="ECO:0000313" key="2">
    <source>
        <dbReference type="Proteomes" id="UP000499080"/>
    </source>
</evidence>
<sequence length="120" mass="14378">MLGYGFLKSISEHSAEYERENPKLNAWYRLFLRCCNRDSFFVPKTINGEVYRDLHELHVIPLLEHFQQKVLFQLDGAPPHWTRPIRELLNIIYPERWIERGEPIPVTPRSPDIIPLYFFP</sequence>
<proteinExistence type="predicted"/>
<dbReference type="InterPro" id="IPR036397">
    <property type="entry name" value="RNaseH_sf"/>
</dbReference>
<dbReference type="GO" id="GO:0003676">
    <property type="term" value="F:nucleic acid binding"/>
    <property type="evidence" value="ECO:0007669"/>
    <property type="project" value="InterPro"/>
</dbReference>
<comment type="caution">
    <text evidence="1">The sequence shown here is derived from an EMBL/GenBank/DDBJ whole genome shotgun (WGS) entry which is preliminary data.</text>
</comment>
<gene>
    <name evidence="1" type="ORF">AVEN_21922_1</name>
</gene>
<name>A0A4Y2D2R9_ARAVE</name>
<organism evidence="1 2">
    <name type="scientific">Araneus ventricosus</name>
    <name type="common">Orbweaver spider</name>
    <name type="synonym">Epeira ventricosa</name>
    <dbReference type="NCBI Taxonomy" id="182803"/>
    <lineage>
        <taxon>Eukaryota</taxon>
        <taxon>Metazoa</taxon>
        <taxon>Ecdysozoa</taxon>
        <taxon>Arthropoda</taxon>
        <taxon>Chelicerata</taxon>
        <taxon>Arachnida</taxon>
        <taxon>Araneae</taxon>
        <taxon>Araneomorphae</taxon>
        <taxon>Entelegynae</taxon>
        <taxon>Araneoidea</taxon>
        <taxon>Araneidae</taxon>
        <taxon>Araneus</taxon>
    </lineage>
</organism>
<protein>
    <recommendedName>
        <fullName evidence="3">Tc1-like transposase DDE domain-containing protein</fullName>
    </recommendedName>
</protein>
<evidence type="ECO:0008006" key="3">
    <source>
        <dbReference type="Google" id="ProtNLM"/>
    </source>
</evidence>
<dbReference type="AlphaFoldDB" id="A0A4Y2D2R9"/>
<dbReference type="PANTHER" id="PTHR47326">
    <property type="entry name" value="TRANSPOSABLE ELEMENT TC3 TRANSPOSASE-LIKE PROTEIN"/>
    <property type="match status" value="1"/>
</dbReference>
<dbReference type="PANTHER" id="PTHR47326:SF1">
    <property type="entry name" value="HTH PSQ-TYPE DOMAIN-CONTAINING PROTEIN"/>
    <property type="match status" value="1"/>
</dbReference>
<dbReference type="Proteomes" id="UP000499080">
    <property type="component" value="Unassembled WGS sequence"/>
</dbReference>
<keyword evidence="2" id="KW-1185">Reference proteome</keyword>
<evidence type="ECO:0000313" key="1">
    <source>
        <dbReference type="EMBL" id="GBM10599.1"/>
    </source>
</evidence>